<dbReference type="EMBL" id="JACBZD010000001">
    <property type="protein sequence ID" value="NYI04121.1"/>
    <property type="molecule type" value="Genomic_DNA"/>
</dbReference>
<comment type="similarity">
    <text evidence="2 4">Belongs to the Nudix hydrolase family.</text>
</comment>
<dbReference type="InterPro" id="IPR020084">
    <property type="entry name" value="NUDIX_hydrolase_CS"/>
</dbReference>
<evidence type="ECO:0000256" key="4">
    <source>
        <dbReference type="RuleBase" id="RU003476"/>
    </source>
</evidence>
<dbReference type="PRINTS" id="PR00502">
    <property type="entry name" value="NUDIXFAMILY"/>
</dbReference>
<dbReference type="InterPro" id="IPR015797">
    <property type="entry name" value="NUDIX_hydrolase-like_dom_sf"/>
</dbReference>
<evidence type="ECO:0000256" key="2">
    <source>
        <dbReference type="ARBA" id="ARBA00005582"/>
    </source>
</evidence>
<gene>
    <name evidence="7" type="ORF">FHU37_001064</name>
</gene>
<dbReference type="PANTHER" id="PTHR43046">
    <property type="entry name" value="GDP-MANNOSE MANNOSYL HYDROLASE"/>
    <property type="match status" value="1"/>
</dbReference>
<dbReference type="RefSeq" id="WP_179813070.1">
    <property type="nucleotide sequence ID" value="NZ_JACBZD010000001.1"/>
</dbReference>
<feature type="compositionally biased region" description="Pro residues" evidence="5">
    <location>
        <begin position="25"/>
        <end position="35"/>
    </location>
</feature>
<comment type="caution">
    <text evidence="7">The sequence shown here is derived from an EMBL/GenBank/DDBJ whole genome shotgun (WGS) entry which is preliminary data.</text>
</comment>
<dbReference type="PROSITE" id="PS00893">
    <property type="entry name" value="NUDIX_BOX"/>
    <property type="match status" value="1"/>
</dbReference>
<feature type="compositionally biased region" description="Basic residues" evidence="5">
    <location>
        <begin position="1"/>
        <end position="10"/>
    </location>
</feature>
<organism evidence="7 8">
    <name type="scientific">Allostreptomyces psammosilenae</name>
    <dbReference type="NCBI Taxonomy" id="1892865"/>
    <lineage>
        <taxon>Bacteria</taxon>
        <taxon>Bacillati</taxon>
        <taxon>Actinomycetota</taxon>
        <taxon>Actinomycetes</taxon>
        <taxon>Kitasatosporales</taxon>
        <taxon>Streptomycetaceae</taxon>
        <taxon>Allostreptomyces</taxon>
    </lineage>
</organism>
<protein>
    <submittedName>
        <fullName evidence="7">8-oxo-dGTP pyrophosphatase MutT (NUDIX family)</fullName>
    </submittedName>
</protein>
<dbReference type="InterPro" id="IPR000086">
    <property type="entry name" value="NUDIX_hydrolase_dom"/>
</dbReference>
<comment type="cofactor">
    <cofactor evidence="1">
        <name>Mg(2+)</name>
        <dbReference type="ChEBI" id="CHEBI:18420"/>
    </cofactor>
</comment>
<feature type="region of interest" description="Disordered" evidence="5">
    <location>
        <begin position="1"/>
        <end position="39"/>
    </location>
</feature>
<dbReference type="SUPFAM" id="SSF55811">
    <property type="entry name" value="Nudix"/>
    <property type="match status" value="1"/>
</dbReference>
<evidence type="ECO:0000313" key="8">
    <source>
        <dbReference type="Proteomes" id="UP000567795"/>
    </source>
</evidence>
<proteinExistence type="inferred from homology"/>
<sequence>MDAVTPRHRAAPPAVDAPGERPVPATAPDPAPPARRPGRIRPAARVAVVHEGRLLLAAYRRVDGSEWYALPGGGQEPGETMAEAARREALEEAGVEVEVGPLLWVREYLPARHPDYHQENWLDDSPGVQHLQLVFLAAPVGAVPERPVPRSPDDEQLGAVWVTAAELAGLTLSPAALHRPLLDLLRHGTRPEDPYLGETL</sequence>
<evidence type="ECO:0000259" key="6">
    <source>
        <dbReference type="PROSITE" id="PS51462"/>
    </source>
</evidence>
<evidence type="ECO:0000256" key="3">
    <source>
        <dbReference type="ARBA" id="ARBA00022801"/>
    </source>
</evidence>
<accession>A0A852ZZW7</accession>
<dbReference type="Proteomes" id="UP000567795">
    <property type="component" value="Unassembled WGS sequence"/>
</dbReference>
<evidence type="ECO:0000256" key="1">
    <source>
        <dbReference type="ARBA" id="ARBA00001946"/>
    </source>
</evidence>
<evidence type="ECO:0000313" key="7">
    <source>
        <dbReference type="EMBL" id="NYI04121.1"/>
    </source>
</evidence>
<dbReference type="GO" id="GO:0016787">
    <property type="term" value="F:hydrolase activity"/>
    <property type="evidence" value="ECO:0007669"/>
    <property type="project" value="UniProtKB-KW"/>
</dbReference>
<dbReference type="AlphaFoldDB" id="A0A852ZZW7"/>
<evidence type="ECO:0000256" key="5">
    <source>
        <dbReference type="SAM" id="MobiDB-lite"/>
    </source>
</evidence>
<dbReference type="Gene3D" id="3.90.79.10">
    <property type="entry name" value="Nucleoside Triphosphate Pyrophosphohydrolase"/>
    <property type="match status" value="1"/>
</dbReference>
<dbReference type="PANTHER" id="PTHR43046:SF14">
    <property type="entry name" value="MUTT_NUDIX FAMILY PROTEIN"/>
    <property type="match status" value="1"/>
</dbReference>
<dbReference type="Pfam" id="PF00293">
    <property type="entry name" value="NUDIX"/>
    <property type="match status" value="1"/>
</dbReference>
<feature type="domain" description="Nudix hydrolase" evidence="6">
    <location>
        <begin position="39"/>
        <end position="186"/>
    </location>
</feature>
<reference evidence="7 8" key="1">
    <citation type="submission" date="2020-07" db="EMBL/GenBank/DDBJ databases">
        <title>Sequencing the genomes of 1000 actinobacteria strains.</title>
        <authorList>
            <person name="Klenk H.-P."/>
        </authorList>
    </citation>
    <scope>NUCLEOTIDE SEQUENCE [LARGE SCALE GENOMIC DNA]</scope>
    <source>
        <strain evidence="7 8">DSM 42178</strain>
    </source>
</reference>
<keyword evidence="3 4" id="KW-0378">Hydrolase</keyword>
<dbReference type="PROSITE" id="PS51462">
    <property type="entry name" value="NUDIX"/>
    <property type="match status" value="1"/>
</dbReference>
<dbReference type="InterPro" id="IPR020476">
    <property type="entry name" value="Nudix_hydrolase"/>
</dbReference>
<keyword evidence="8" id="KW-1185">Reference proteome</keyword>
<name>A0A852ZZW7_9ACTN</name>